<evidence type="ECO:0000313" key="2">
    <source>
        <dbReference type="EMBL" id="EIE20075.1"/>
    </source>
</evidence>
<name>I0YNV6_COCSC</name>
<comment type="caution">
    <text evidence="2">The sequence shown here is derived from an EMBL/GenBank/DDBJ whole genome shotgun (WGS) entry which is preliminary data.</text>
</comment>
<evidence type="ECO:0000256" key="1">
    <source>
        <dbReference type="SAM" id="MobiDB-lite"/>
    </source>
</evidence>
<dbReference type="AlphaFoldDB" id="I0YNV6"/>
<gene>
    <name evidence="2" type="ORF">COCSUDRAFT_67468</name>
</gene>
<dbReference type="KEGG" id="csl:COCSUDRAFT_67468"/>
<evidence type="ECO:0000313" key="3">
    <source>
        <dbReference type="Proteomes" id="UP000007264"/>
    </source>
</evidence>
<organism evidence="2 3">
    <name type="scientific">Coccomyxa subellipsoidea (strain C-169)</name>
    <name type="common">Green microalga</name>
    <dbReference type="NCBI Taxonomy" id="574566"/>
    <lineage>
        <taxon>Eukaryota</taxon>
        <taxon>Viridiplantae</taxon>
        <taxon>Chlorophyta</taxon>
        <taxon>core chlorophytes</taxon>
        <taxon>Trebouxiophyceae</taxon>
        <taxon>Trebouxiophyceae incertae sedis</taxon>
        <taxon>Coccomyxaceae</taxon>
        <taxon>Coccomyxa</taxon>
        <taxon>Coccomyxa subellipsoidea</taxon>
    </lineage>
</organism>
<keyword evidence="3" id="KW-1185">Reference proteome</keyword>
<proteinExistence type="predicted"/>
<dbReference type="OrthoDB" id="10364843at2759"/>
<dbReference type="Proteomes" id="UP000007264">
    <property type="component" value="Unassembled WGS sequence"/>
</dbReference>
<dbReference type="EMBL" id="AGSI01000016">
    <property type="protein sequence ID" value="EIE20075.1"/>
    <property type="molecule type" value="Genomic_DNA"/>
</dbReference>
<feature type="compositionally biased region" description="Basic and acidic residues" evidence="1">
    <location>
        <begin position="172"/>
        <end position="181"/>
    </location>
</feature>
<feature type="region of interest" description="Disordered" evidence="1">
    <location>
        <begin position="69"/>
        <end position="136"/>
    </location>
</feature>
<accession>I0YNV6</accession>
<sequence length="230" mass="23527">MPDGAGMEGSTVLERMAACLPCASWPCAGGGSSRHWQLWPGDFDDDAQPILTAPTPALAECLIPPTVSSLYDDRGQSSPESSAPSWDIGAGRPPAHQMSGQRGRSGMGLSPKGQGARGADTLDRSSGQQGGIELKQAAANPLLGQFHLQDGGRFVKAKLPSASVGRQGTRLENSHSGERGGEPGGGAGDDLANANAPEQTGSRGGSPRRHGNRWEEGDAEGEDLGGPPAA</sequence>
<dbReference type="RefSeq" id="XP_005644619.1">
    <property type="nucleotide sequence ID" value="XM_005644562.1"/>
</dbReference>
<protein>
    <submittedName>
        <fullName evidence="2">Uncharacterized protein</fullName>
    </submittedName>
</protein>
<reference evidence="2 3" key="1">
    <citation type="journal article" date="2012" name="Genome Biol.">
        <title>The genome of the polar eukaryotic microalga coccomyxa subellipsoidea reveals traits of cold adaptation.</title>
        <authorList>
            <person name="Blanc G."/>
            <person name="Agarkova I."/>
            <person name="Grimwood J."/>
            <person name="Kuo A."/>
            <person name="Brueggeman A."/>
            <person name="Dunigan D."/>
            <person name="Gurnon J."/>
            <person name="Ladunga I."/>
            <person name="Lindquist E."/>
            <person name="Lucas S."/>
            <person name="Pangilinan J."/>
            <person name="Proschold T."/>
            <person name="Salamov A."/>
            <person name="Schmutz J."/>
            <person name="Weeks D."/>
            <person name="Yamada T."/>
            <person name="Claverie J.M."/>
            <person name="Grigoriev I."/>
            <person name="Van Etten J."/>
            <person name="Lomsadze A."/>
            <person name="Borodovsky M."/>
        </authorList>
    </citation>
    <scope>NUCLEOTIDE SEQUENCE [LARGE SCALE GENOMIC DNA]</scope>
    <source>
        <strain evidence="2 3">C-169</strain>
    </source>
</reference>
<feature type="region of interest" description="Disordered" evidence="1">
    <location>
        <begin position="158"/>
        <end position="230"/>
    </location>
</feature>
<dbReference type="GeneID" id="17038051"/>